<keyword evidence="2" id="KW-1185">Reference proteome</keyword>
<dbReference type="OrthoDB" id="9800188at2"/>
<gene>
    <name evidence="1" type="ORF">VFDL14_07975</name>
</gene>
<comment type="caution">
    <text evidence="1">The sequence shown here is derived from an EMBL/GenBank/DDBJ whole genome shotgun (WGS) entry which is preliminary data.</text>
</comment>
<evidence type="ECO:0000313" key="1">
    <source>
        <dbReference type="EMBL" id="KDN29469.1"/>
    </source>
</evidence>
<sequence>MTNIPSVDQLLPHDDPMILIDRAIKIEEQAIHCQVDIGEHHLFYDLESQTMPAYVGIEFMAQSVAAWSGYHALNQGEQPPIGFLLGSRRYKSLCDHFTKGQTLDIYAEQLMEDSGMAVFTAKMEHQGELVAQCQLNVYVPTEQKLQEMKTRSQS</sequence>
<name>A0A066UZ08_9VIBR</name>
<dbReference type="RefSeq" id="WP_032550089.1">
    <property type="nucleotide sequence ID" value="NZ_JFFR01000006.1"/>
</dbReference>
<dbReference type="SUPFAM" id="SSF54637">
    <property type="entry name" value="Thioesterase/thiol ester dehydrase-isomerase"/>
    <property type="match status" value="1"/>
</dbReference>
<dbReference type="PIRSF" id="PIRSF020565">
    <property type="entry name" value="3Ho_Ac_ACP_DH_prd"/>
    <property type="match status" value="1"/>
</dbReference>
<dbReference type="InterPro" id="IPR016776">
    <property type="entry name" value="ApeP-like_dehydratase"/>
</dbReference>
<dbReference type="Pfam" id="PF22817">
    <property type="entry name" value="ApeP-like"/>
    <property type="match status" value="1"/>
</dbReference>
<dbReference type="EMBL" id="JFFR01000006">
    <property type="protein sequence ID" value="KDN29469.1"/>
    <property type="molecule type" value="Genomic_DNA"/>
</dbReference>
<dbReference type="AlphaFoldDB" id="A0A066UZ08"/>
<proteinExistence type="predicted"/>
<organism evidence="1 2">
    <name type="scientific">Vibrio fortis</name>
    <dbReference type="NCBI Taxonomy" id="212667"/>
    <lineage>
        <taxon>Bacteria</taxon>
        <taxon>Pseudomonadati</taxon>
        <taxon>Pseudomonadota</taxon>
        <taxon>Gammaproteobacteria</taxon>
        <taxon>Vibrionales</taxon>
        <taxon>Vibrionaceae</taxon>
        <taxon>Vibrio</taxon>
    </lineage>
</organism>
<dbReference type="Gene3D" id="3.10.129.10">
    <property type="entry name" value="Hotdog Thioesterase"/>
    <property type="match status" value="1"/>
</dbReference>
<dbReference type="InterPro" id="IPR029069">
    <property type="entry name" value="HotDog_dom_sf"/>
</dbReference>
<evidence type="ECO:0000313" key="2">
    <source>
        <dbReference type="Proteomes" id="UP000027219"/>
    </source>
</evidence>
<dbReference type="Proteomes" id="UP000027219">
    <property type="component" value="Unassembled WGS sequence"/>
</dbReference>
<protein>
    <submittedName>
        <fullName evidence="1">3-hydroxydecanoyl-ACP dehydratase</fullName>
    </submittedName>
</protein>
<dbReference type="CDD" id="cd01289">
    <property type="entry name" value="FabA_like"/>
    <property type="match status" value="1"/>
</dbReference>
<accession>A0A066UZ08</accession>
<dbReference type="STRING" id="212667.VFDL14_07975"/>
<reference evidence="1 2" key="1">
    <citation type="submission" date="2014-02" db="EMBL/GenBank/DDBJ databases">
        <title>Vibrio fortis Dalian14 Genome Sequencing.</title>
        <authorList>
            <person name="Wang Y."/>
            <person name="Song L."/>
            <person name="Liu G."/>
            <person name="Ding J."/>
        </authorList>
    </citation>
    <scope>NUCLEOTIDE SEQUENCE [LARGE SCALE GENOMIC DNA]</scope>
    <source>
        <strain evidence="1 2">Dalian14</strain>
    </source>
</reference>